<keyword evidence="6" id="KW-0378">Hydrolase</keyword>
<keyword evidence="1" id="KW-0677">Repeat</keyword>
<feature type="region of interest" description="Disordered" evidence="3">
    <location>
        <begin position="817"/>
        <end position="862"/>
    </location>
</feature>
<dbReference type="GO" id="GO:0010411">
    <property type="term" value="P:xyloglucan metabolic process"/>
    <property type="evidence" value="ECO:0007669"/>
    <property type="project" value="TreeGrafter"/>
</dbReference>
<evidence type="ECO:0000256" key="2">
    <source>
        <dbReference type="SAM" id="Coils"/>
    </source>
</evidence>
<feature type="chain" id="PRO_5015774496" evidence="4">
    <location>
        <begin position="20"/>
        <end position="1127"/>
    </location>
</feature>
<feature type="region of interest" description="Disordered" evidence="3">
    <location>
        <begin position="23"/>
        <end position="58"/>
    </location>
</feature>
<dbReference type="PANTHER" id="PTHR43739">
    <property type="entry name" value="XYLOGLUCANASE (EUROFUNG)"/>
    <property type="match status" value="1"/>
</dbReference>
<dbReference type="EMBL" id="OMOD01000163">
    <property type="protein sequence ID" value="SPF46611.1"/>
    <property type="molecule type" value="Genomic_DNA"/>
</dbReference>
<evidence type="ECO:0000259" key="5">
    <source>
        <dbReference type="Pfam" id="PF15902"/>
    </source>
</evidence>
<feature type="compositionally biased region" description="Basic and acidic residues" evidence="3">
    <location>
        <begin position="817"/>
        <end position="828"/>
    </location>
</feature>
<sequence>MSRVRFLVILLVLSTIAVAQRRQANKPSEPGVMPVATGEPAETFPPDAGVVPPPKPAAPKSPFEGMKYRLIGPFRGGRVVAVTGVAGQNDTYYFGAVAGGMWKTTDGGLNWKPLWDKFPEASPSVGAIAVAPSDPNVIYVGTGEACIRGNIVIGNGVYKSTDAGKTWKFSGLRDTYSIGRMIVHPKDPNTVFVAALGHPFGPNPTRGIFRSRDGGKSWQRVLYVDDKTGGVDIQFDLSNPSILFAGMWQADRKPWMMESGGPGSGLYRSADGGDTWTKLTGNGLPDGILGRVGVATTSNPNRVYALIEAAKGGLFRSDDGGEKWQLMNDDRRYRQRAWYYTHLFADPRNPDVVYILNTGAYRSIDGGKSFTPMHTPHGDNHGLWIDPDNPRRLINGNDGGATVSTDGGASWTSLMNQPTAQFYHIAADNRFPYWLYGAQQDNSSVAIAAASAHGGIDQSDFYAVGGGESGYIAPDPEDPEVVYAGSYGGDITRYDHRTEQTEMINPWPRNPIGWGMADLQHRFQWTEPIVFSPHEPHTLYFAAEVLFKTTDQGKSWTIISPDLTRNDKSKQQSSGGPITKDNTGVEVYGTIFSVVESPAQKDLIWAGSDDGLIHLTRNGGANWDDVTPKAMPEWGTVSMIEAPLSDAGTAYVAVERHKLDDFAPYIFKTVDFGKTWTLLVNGIPKDDYVHAVRVDPKRKGLLYAGTERGVYVSFDDGANWQPLQLNLPMAPVNDLIVKNDDLAVATHGRSFWVLDDISPLRQWSDSLKSEDVHLFTPADPNHTTFPPSFFGGSGNAGQNPPAGAVIYYYLKTEIKKPEEKKDEKKDDASASASASTSIAAAPSPGAAPDSSASEDKDKEPRVKIEILDSTGKVVRTYPPKHSPATEGEENFFARSQPGEIATEAGINRFVWDLHYEGAPRIPNSPLWGGSPDGPVALPGDYQVRLTVDAKSQMQPFKIVPDPRLHVSAEDLKKQFDLMQAILGKVTEVHDAIRQIRDVRAQMTALNKRLKEEKNLNAKILADAGSALDKKMTVVEEALIQTKAKSGQDVLNYPIRLNNLLVALGGVVSSADAAPTKQDYDMFDDLGKQADEQVTKWNEIVKTDLAAYNQLARDKAVPAVGLSPATEP</sequence>
<name>A0A2U3L3X9_9BACT</name>
<evidence type="ECO:0000313" key="6">
    <source>
        <dbReference type="EMBL" id="SPF46611.1"/>
    </source>
</evidence>
<dbReference type="Pfam" id="PF15902">
    <property type="entry name" value="Sortilin-Vps10"/>
    <property type="match status" value="1"/>
</dbReference>
<dbReference type="InterPro" id="IPR031778">
    <property type="entry name" value="Sortilin_N"/>
</dbReference>
<feature type="compositionally biased region" description="Low complexity" evidence="3">
    <location>
        <begin position="829"/>
        <end position="851"/>
    </location>
</feature>
<dbReference type="PANTHER" id="PTHR43739:SF5">
    <property type="entry name" value="EXO-ALPHA-SIALIDASE"/>
    <property type="match status" value="1"/>
</dbReference>
<feature type="signal peptide" evidence="4">
    <location>
        <begin position="1"/>
        <end position="19"/>
    </location>
</feature>
<dbReference type="Gene3D" id="2.130.10.10">
    <property type="entry name" value="YVTN repeat-like/Quinoprotein amine dehydrogenase"/>
    <property type="match status" value="5"/>
</dbReference>
<feature type="compositionally biased region" description="Basic and acidic residues" evidence="3">
    <location>
        <begin position="853"/>
        <end position="862"/>
    </location>
</feature>
<evidence type="ECO:0000256" key="3">
    <source>
        <dbReference type="SAM" id="MobiDB-lite"/>
    </source>
</evidence>
<keyword evidence="4" id="KW-0732">Signal</keyword>
<accession>A0A2U3L3X9</accession>
<gene>
    <name evidence="6" type="ORF">SBA1_670017</name>
</gene>
<feature type="domain" description="Sortilin N-terminal" evidence="5">
    <location>
        <begin position="157"/>
        <end position="280"/>
    </location>
</feature>
<dbReference type="InterPro" id="IPR015943">
    <property type="entry name" value="WD40/YVTN_repeat-like_dom_sf"/>
</dbReference>
<dbReference type="CDD" id="cd15482">
    <property type="entry name" value="Sialidase_non-viral"/>
    <property type="match status" value="3"/>
</dbReference>
<dbReference type="Proteomes" id="UP000238701">
    <property type="component" value="Unassembled WGS sequence"/>
</dbReference>
<dbReference type="InterPro" id="IPR052025">
    <property type="entry name" value="Xyloglucanase_GH74"/>
</dbReference>
<reference evidence="7" key="1">
    <citation type="submission" date="2018-02" db="EMBL/GenBank/DDBJ databases">
        <authorList>
            <person name="Hausmann B."/>
        </authorList>
    </citation>
    <scope>NUCLEOTIDE SEQUENCE [LARGE SCALE GENOMIC DNA]</scope>
    <source>
        <strain evidence="7">Peat soil MAG SbA1</strain>
    </source>
</reference>
<protein>
    <submittedName>
        <fullName evidence="6">Glycosyl hydrolase</fullName>
    </submittedName>
</protein>
<evidence type="ECO:0000256" key="4">
    <source>
        <dbReference type="SAM" id="SignalP"/>
    </source>
</evidence>
<dbReference type="AlphaFoldDB" id="A0A2U3L3X9"/>
<evidence type="ECO:0000256" key="1">
    <source>
        <dbReference type="ARBA" id="ARBA00022737"/>
    </source>
</evidence>
<keyword evidence="2" id="KW-0175">Coiled coil</keyword>
<organism evidence="6 7">
    <name type="scientific">Candidatus Sulfotelmatobacter kueseliae</name>
    <dbReference type="NCBI Taxonomy" id="2042962"/>
    <lineage>
        <taxon>Bacteria</taxon>
        <taxon>Pseudomonadati</taxon>
        <taxon>Acidobacteriota</taxon>
        <taxon>Terriglobia</taxon>
        <taxon>Terriglobales</taxon>
        <taxon>Candidatus Korobacteraceae</taxon>
        <taxon>Candidatus Sulfotelmatobacter</taxon>
    </lineage>
</organism>
<evidence type="ECO:0000313" key="7">
    <source>
        <dbReference type="Proteomes" id="UP000238701"/>
    </source>
</evidence>
<dbReference type="GO" id="GO:0016787">
    <property type="term" value="F:hydrolase activity"/>
    <property type="evidence" value="ECO:0007669"/>
    <property type="project" value="UniProtKB-KW"/>
</dbReference>
<dbReference type="SUPFAM" id="SSF110296">
    <property type="entry name" value="Oligoxyloglucan reducing end-specific cellobiohydrolase"/>
    <property type="match status" value="3"/>
</dbReference>
<feature type="coiled-coil region" evidence="2">
    <location>
        <begin position="988"/>
        <end position="1022"/>
    </location>
</feature>
<proteinExistence type="predicted"/>